<name>A0ABW0Q2W7_9HYPH</name>
<proteinExistence type="predicted"/>
<reference evidence="2" key="1">
    <citation type="journal article" date="2019" name="Int. J. Syst. Evol. Microbiol.">
        <title>The Global Catalogue of Microorganisms (GCM) 10K type strain sequencing project: providing services to taxonomists for standard genome sequencing and annotation.</title>
        <authorList>
            <consortium name="The Broad Institute Genomics Platform"/>
            <consortium name="The Broad Institute Genome Sequencing Center for Infectious Disease"/>
            <person name="Wu L."/>
            <person name="Ma J."/>
        </authorList>
    </citation>
    <scope>NUCLEOTIDE SEQUENCE [LARGE SCALE GENOMIC DNA]</scope>
    <source>
        <strain evidence="2">KACC 12633</strain>
    </source>
</reference>
<keyword evidence="2" id="KW-1185">Reference proteome</keyword>
<dbReference type="EMBL" id="JBHSML010000031">
    <property type="protein sequence ID" value="MFC5518998.1"/>
    <property type="molecule type" value="Genomic_DNA"/>
</dbReference>
<evidence type="ECO:0000313" key="2">
    <source>
        <dbReference type="Proteomes" id="UP001596150"/>
    </source>
</evidence>
<organism evidence="1 2">
    <name type="scientific">Kaistia terrae</name>
    <dbReference type="NCBI Taxonomy" id="537017"/>
    <lineage>
        <taxon>Bacteria</taxon>
        <taxon>Pseudomonadati</taxon>
        <taxon>Pseudomonadota</taxon>
        <taxon>Alphaproteobacteria</taxon>
        <taxon>Hyphomicrobiales</taxon>
        <taxon>Kaistiaceae</taxon>
        <taxon>Kaistia</taxon>
    </lineage>
</organism>
<sequence length="97" mass="10299">MAGFVTPILGEGGHIAVQTDASGTGFAAFSAQQARQLTIVNDTGVGLEVRQGVETVYLPVPAGAIYTFYGIDRASRLSVRRTDLGTSQLTVKARWEL</sequence>
<evidence type="ECO:0000313" key="1">
    <source>
        <dbReference type="EMBL" id="MFC5518998.1"/>
    </source>
</evidence>
<gene>
    <name evidence="1" type="ORF">ACFPP9_24760</name>
</gene>
<protein>
    <submittedName>
        <fullName evidence="1">Uncharacterized protein</fullName>
    </submittedName>
</protein>
<dbReference type="RefSeq" id="WP_266346289.1">
    <property type="nucleotide sequence ID" value="NZ_JAPKNH010000015.1"/>
</dbReference>
<accession>A0ABW0Q2W7</accession>
<dbReference type="Proteomes" id="UP001596150">
    <property type="component" value="Unassembled WGS sequence"/>
</dbReference>
<comment type="caution">
    <text evidence="1">The sequence shown here is derived from an EMBL/GenBank/DDBJ whole genome shotgun (WGS) entry which is preliminary data.</text>
</comment>